<dbReference type="AlphaFoldDB" id="A0A0G3C982"/>
<dbReference type="GeneID" id="77093026"/>
<name>A0A0G3C982_METBA</name>
<gene>
    <name evidence="1" type="ORF">MCM1_0089</name>
</gene>
<evidence type="ECO:0000313" key="2">
    <source>
        <dbReference type="Proteomes" id="UP000035331"/>
    </source>
</evidence>
<organism evidence="1 2">
    <name type="scientific">Methanosarcina barkeri CM1</name>
    <dbReference type="NCBI Taxonomy" id="796385"/>
    <lineage>
        <taxon>Archaea</taxon>
        <taxon>Methanobacteriati</taxon>
        <taxon>Methanobacteriota</taxon>
        <taxon>Stenosarchaea group</taxon>
        <taxon>Methanomicrobia</taxon>
        <taxon>Methanosarcinales</taxon>
        <taxon>Methanosarcinaceae</taxon>
        <taxon>Methanosarcina</taxon>
    </lineage>
</organism>
<accession>A0A0G3C982</accession>
<reference evidence="2" key="1">
    <citation type="submission" date="2014-06" db="EMBL/GenBank/DDBJ databases">
        <title>The complete genome sequence of Methanosarcina barkeri CM1.</title>
        <authorList>
            <consortium name="Pastoral Greenhouse Gas Research Consortium"/>
            <person name="Lambie S.C."/>
            <person name="Leahy S.C."/>
            <person name="Kelly W.J."/>
            <person name="Li D."/>
            <person name="Reilly K."/>
            <person name="Attwood G.T."/>
            <person name="Altermann E."/>
        </authorList>
    </citation>
    <scope>NUCLEOTIDE SEQUENCE [LARGE SCALE GENOMIC DNA]</scope>
    <source>
        <strain evidence="2">CM1</strain>
    </source>
</reference>
<dbReference type="Proteomes" id="UP000035331">
    <property type="component" value="Chromosome"/>
</dbReference>
<dbReference type="PATRIC" id="fig|796385.3.peg.102"/>
<protein>
    <submittedName>
        <fullName evidence="1">Uncharacterized protein</fullName>
    </submittedName>
</protein>
<sequence>MPGKFQKRNAERKGVRKEYELEQKLIKEVVGEIQVSGGGAIE</sequence>
<evidence type="ECO:0000313" key="1">
    <source>
        <dbReference type="EMBL" id="AKJ37215.1"/>
    </source>
</evidence>
<dbReference type="RefSeq" id="WP_255361955.1">
    <property type="nucleotide sequence ID" value="NZ_CP008746.1"/>
</dbReference>
<dbReference type="EMBL" id="CP008746">
    <property type="protein sequence ID" value="AKJ37215.1"/>
    <property type="molecule type" value="Genomic_DNA"/>
</dbReference>
<proteinExistence type="predicted"/>
<reference evidence="1 2" key="2">
    <citation type="journal article" date="2015" name="Stand. Genomic Sci.">
        <title>The complete genome sequence of the rumen methanogen Methanosarcina barkeri CM1.</title>
        <authorList>
            <person name="Lambie S.C."/>
            <person name="Kelly W.J."/>
            <person name="Leahy S.C."/>
            <person name="Li D."/>
            <person name="Reilly K."/>
            <person name="McAllister T.A."/>
            <person name="Valle E.R."/>
            <person name="Attwood G.T."/>
            <person name="Altermann E."/>
        </authorList>
    </citation>
    <scope>NUCLEOTIDE SEQUENCE [LARGE SCALE GENOMIC DNA]</scope>
    <source>
        <strain evidence="1 2">CM1</strain>
    </source>
</reference>